<accession>A0A2W7ICZ7</accession>
<dbReference type="AlphaFoldDB" id="A0A2W7ICZ7"/>
<evidence type="ECO:0000313" key="3">
    <source>
        <dbReference type="EMBL" id="PZW44836.1"/>
    </source>
</evidence>
<dbReference type="InterPro" id="IPR036779">
    <property type="entry name" value="LysM_dom_sf"/>
</dbReference>
<dbReference type="CDD" id="cd00118">
    <property type="entry name" value="LysM"/>
    <property type="match status" value="1"/>
</dbReference>
<sequence>MGVAAWWLFGAAPAPAPGTLLLPVSRPIATQTAPSTATQATPPLATPPLATPRPAAAVTTPSPAMAAAQPDPAPAAVPPAAVVATAPAATVAPSPHPAVVARADPAPAQPAAARPAATVAPQAAPQPQSDPAAPSFDVARIGARGTAVIAGRAAPGAEVRLMEGGQELGNARADGRGEWVILPADPLAAGARELTLRARQPDGREVAGTDTVLVVIPEATPATEAATPARGPLVALLPPSTATAAPRLLQGAAEATPAGRTPSPLRLGLDIVDYDSAGAIRFAGTAPPGTPVRIYVDERHAGDAVAGVEGRWALTPSAPPTVGTHMLRLDQLAQAGTAVAARIEVPFAREALPEGGLTDGRVVVQPGTNLWRIARNAYGHGIRYTVIYQANRDQIRDPALIFPGQIFAVPGF</sequence>
<feature type="compositionally biased region" description="Low complexity" evidence="1">
    <location>
        <begin position="32"/>
        <end position="43"/>
    </location>
</feature>
<dbReference type="InterPro" id="IPR013783">
    <property type="entry name" value="Ig-like_fold"/>
</dbReference>
<evidence type="ECO:0000259" key="2">
    <source>
        <dbReference type="PROSITE" id="PS51782"/>
    </source>
</evidence>
<dbReference type="InterPro" id="IPR052196">
    <property type="entry name" value="Bact_Kbp"/>
</dbReference>
<dbReference type="Proteomes" id="UP000249688">
    <property type="component" value="Unassembled WGS sequence"/>
</dbReference>
<dbReference type="Pfam" id="PF01476">
    <property type="entry name" value="LysM"/>
    <property type="match status" value="1"/>
</dbReference>
<proteinExistence type="predicted"/>
<dbReference type="PANTHER" id="PTHR34700:SF4">
    <property type="entry name" value="PHAGE-LIKE ELEMENT PBSX PROTEIN XKDP"/>
    <property type="match status" value="1"/>
</dbReference>
<protein>
    <submittedName>
        <fullName evidence="3">LysM domain-containing protein</fullName>
    </submittedName>
</protein>
<feature type="region of interest" description="Disordered" evidence="1">
    <location>
        <begin position="97"/>
        <end position="134"/>
    </location>
</feature>
<evidence type="ECO:0000256" key="1">
    <source>
        <dbReference type="SAM" id="MobiDB-lite"/>
    </source>
</evidence>
<reference evidence="3 4" key="1">
    <citation type="submission" date="2018-06" db="EMBL/GenBank/DDBJ databases">
        <title>Genomic Encyclopedia of Archaeal and Bacterial Type Strains, Phase II (KMG-II): from individual species to whole genera.</title>
        <authorList>
            <person name="Goeker M."/>
        </authorList>
    </citation>
    <scope>NUCLEOTIDE SEQUENCE [LARGE SCALE GENOMIC DNA]</scope>
    <source>
        <strain evidence="3 4">DSM 24525</strain>
    </source>
</reference>
<evidence type="ECO:0000313" key="4">
    <source>
        <dbReference type="Proteomes" id="UP000249688"/>
    </source>
</evidence>
<gene>
    <name evidence="3" type="ORF">C8P66_1131</name>
</gene>
<dbReference type="PANTHER" id="PTHR34700">
    <property type="entry name" value="POTASSIUM BINDING PROTEIN KBP"/>
    <property type="match status" value="1"/>
</dbReference>
<dbReference type="Gene3D" id="3.10.350.10">
    <property type="entry name" value="LysM domain"/>
    <property type="match status" value="1"/>
</dbReference>
<name>A0A2W7ICZ7_9PROT</name>
<organism evidence="3 4">
    <name type="scientific">Humitalea rosea</name>
    <dbReference type="NCBI Taxonomy" id="990373"/>
    <lineage>
        <taxon>Bacteria</taxon>
        <taxon>Pseudomonadati</taxon>
        <taxon>Pseudomonadota</taxon>
        <taxon>Alphaproteobacteria</taxon>
        <taxon>Acetobacterales</taxon>
        <taxon>Roseomonadaceae</taxon>
        <taxon>Humitalea</taxon>
    </lineage>
</organism>
<comment type="caution">
    <text evidence="3">The sequence shown here is derived from an EMBL/GenBank/DDBJ whole genome shotgun (WGS) entry which is preliminary data.</text>
</comment>
<dbReference type="EMBL" id="QKYU01000013">
    <property type="protein sequence ID" value="PZW44836.1"/>
    <property type="molecule type" value="Genomic_DNA"/>
</dbReference>
<keyword evidence="4" id="KW-1185">Reference proteome</keyword>
<dbReference type="Gene3D" id="2.60.40.10">
    <property type="entry name" value="Immunoglobulins"/>
    <property type="match status" value="1"/>
</dbReference>
<feature type="domain" description="LysM" evidence="2">
    <location>
        <begin position="360"/>
        <end position="409"/>
    </location>
</feature>
<feature type="region of interest" description="Disordered" evidence="1">
    <location>
        <begin position="32"/>
        <end position="76"/>
    </location>
</feature>
<feature type="compositionally biased region" description="Low complexity" evidence="1">
    <location>
        <begin position="52"/>
        <end position="70"/>
    </location>
</feature>
<dbReference type="PROSITE" id="PS51782">
    <property type="entry name" value="LYSM"/>
    <property type="match status" value="1"/>
</dbReference>
<dbReference type="InterPro" id="IPR018392">
    <property type="entry name" value="LysM"/>
</dbReference>